<feature type="transmembrane region" description="Helical" evidence="5">
    <location>
        <begin position="227"/>
        <end position="246"/>
    </location>
</feature>
<dbReference type="InterPro" id="IPR011701">
    <property type="entry name" value="MFS"/>
</dbReference>
<dbReference type="Pfam" id="PF07690">
    <property type="entry name" value="MFS_1"/>
    <property type="match status" value="1"/>
</dbReference>
<protein>
    <submittedName>
        <fullName evidence="7">MFS transporter</fullName>
    </submittedName>
</protein>
<keyword evidence="3 5" id="KW-1133">Transmembrane helix</keyword>
<dbReference type="Proteomes" id="UP000664781">
    <property type="component" value="Unassembled WGS sequence"/>
</dbReference>
<comment type="subcellular location">
    <subcellularLocation>
        <location evidence="1">Cell membrane</location>
        <topology evidence="1">Multi-pass membrane protein</topology>
    </subcellularLocation>
</comment>
<feature type="transmembrane region" description="Helical" evidence="5">
    <location>
        <begin position="161"/>
        <end position="183"/>
    </location>
</feature>
<name>A0A939JRB0_9ACTN</name>
<evidence type="ECO:0000259" key="6">
    <source>
        <dbReference type="PROSITE" id="PS50850"/>
    </source>
</evidence>
<dbReference type="InterPro" id="IPR036259">
    <property type="entry name" value="MFS_trans_sf"/>
</dbReference>
<feature type="transmembrane region" description="Helical" evidence="5">
    <location>
        <begin position="195"/>
        <end position="215"/>
    </location>
</feature>
<dbReference type="Gene3D" id="1.20.1250.20">
    <property type="entry name" value="MFS general substrate transporter like domains"/>
    <property type="match status" value="1"/>
</dbReference>
<sequence length="477" mass="49138">MIDTKQRNTALLVAGCFFMENLDGTIVSTAAESMGESLGVAPTAIGLVVTAYLVTLAVLIPLSGWLTARFGPRRVFLTAIAVFSLASLGCALSSSLGELVAMRVLQGAGGAMMVPVGRLMVVARAAKPDIPRLVSYVVWPALVAPVIAPLLGGLLTTYASWHWMFLVNLPLGAAAFGIAWRLIDAAPPGPDVPRLDLWGVLLTSTGLGALTWTAHLLSGAGEPWQPAAATGALAVLLLAVAAWHLLRTDRPLIDLRTLKVTTFRASVSGGSLFWIVVAAVPFLLPLLFQEVFGWSAVRSGAVVLFVFVGNIGIKPATTYLLNRFGFRPLLLAATLGVGATTAVCAFLTAATPLALIVVVTVVSGAARSLGLTCYQVIAFADVPHERMRDANTLQSTAQQAAAGLGVVAATVALRAGGPLGDLLPGTPSAGTAYGIAFCLLALVSLGALAGAVRLHPTAGDAVRRPAPAREPAPAGGR</sequence>
<dbReference type="GO" id="GO:0022857">
    <property type="term" value="F:transmembrane transporter activity"/>
    <property type="evidence" value="ECO:0007669"/>
    <property type="project" value="InterPro"/>
</dbReference>
<dbReference type="PANTHER" id="PTHR23501">
    <property type="entry name" value="MAJOR FACILITATOR SUPERFAMILY"/>
    <property type="match status" value="1"/>
</dbReference>
<feature type="transmembrane region" description="Helical" evidence="5">
    <location>
        <begin position="432"/>
        <end position="454"/>
    </location>
</feature>
<comment type="caution">
    <text evidence="7">The sequence shown here is derived from an EMBL/GenBank/DDBJ whole genome shotgun (WGS) entry which is preliminary data.</text>
</comment>
<feature type="transmembrane region" description="Helical" evidence="5">
    <location>
        <begin position="40"/>
        <end position="63"/>
    </location>
</feature>
<feature type="transmembrane region" description="Helical" evidence="5">
    <location>
        <begin position="294"/>
        <end position="313"/>
    </location>
</feature>
<dbReference type="InterPro" id="IPR020846">
    <property type="entry name" value="MFS_dom"/>
</dbReference>
<organism evidence="7 8">
    <name type="scientific">Streptomyces triculaminicus</name>
    <dbReference type="NCBI Taxonomy" id="2816232"/>
    <lineage>
        <taxon>Bacteria</taxon>
        <taxon>Bacillati</taxon>
        <taxon>Actinomycetota</taxon>
        <taxon>Actinomycetes</taxon>
        <taxon>Kitasatosporales</taxon>
        <taxon>Streptomycetaceae</taxon>
        <taxon>Streptomyces</taxon>
    </lineage>
</organism>
<gene>
    <name evidence="7" type="ORF">J1792_11685</name>
</gene>
<dbReference type="EMBL" id="JAFMOF010000002">
    <property type="protein sequence ID" value="MBO0653429.1"/>
    <property type="molecule type" value="Genomic_DNA"/>
</dbReference>
<dbReference type="PANTHER" id="PTHR23501:SF1">
    <property type="entry name" value="TRANSPORT PROTEIN HSRA-RELATED"/>
    <property type="match status" value="1"/>
</dbReference>
<evidence type="ECO:0000313" key="7">
    <source>
        <dbReference type="EMBL" id="MBO0653429.1"/>
    </source>
</evidence>
<feature type="transmembrane region" description="Helical" evidence="5">
    <location>
        <begin position="325"/>
        <end position="348"/>
    </location>
</feature>
<dbReference type="GO" id="GO:0005886">
    <property type="term" value="C:plasma membrane"/>
    <property type="evidence" value="ECO:0007669"/>
    <property type="project" value="UniProtKB-SubCell"/>
</dbReference>
<feature type="transmembrane region" description="Helical" evidence="5">
    <location>
        <begin position="400"/>
        <end position="420"/>
    </location>
</feature>
<dbReference type="Gene3D" id="1.20.1720.10">
    <property type="entry name" value="Multidrug resistance protein D"/>
    <property type="match status" value="1"/>
</dbReference>
<evidence type="ECO:0000256" key="1">
    <source>
        <dbReference type="ARBA" id="ARBA00004651"/>
    </source>
</evidence>
<reference evidence="7" key="1">
    <citation type="submission" date="2021-03" db="EMBL/GenBank/DDBJ databases">
        <title>Streptomyces strains.</title>
        <authorList>
            <person name="Lund M.B."/>
            <person name="Toerring T."/>
        </authorList>
    </citation>
    <scope>NUCLEOTIDE SEQUENCE</scope>
    <source>
        <strain evidence="7">JCM 4242</strain>
    </source>
</reference>
<accession>A0A939JRB0</accession>
<evidence type="ECO:0000256" key="4">
    <source>
        <dbReference type="ARBA" id="ARBA00023136"/>
    </source>
</evidence>
<keyword evidence="8" id="KW-1185">Reference proteome</keyword>
<proteinExistence type="predicted"/>
<keyword evidence="2 5" id="KW-0812">Transmembrane</keyword>
<feature type="transmembrane region" description="Helical" evidence="5">
    <location>
        <begin position="354"/>
        <end position="379"/>
    </location>
</feature>
<feature type="transmembrane region" description="Helical" evidence="5">
    <location>
        <begin position="133"/>
        <end position="155"/>
    </location>
</feature>
<feature type="transmembrane region" description="Helical" evidence="5">
    <location>
        <begin position="267"/>
        <end position="288"/>
    </location>
</feature>
<evidence type="ECO:0000313" key="8">
    <source>
        <dbReference type="Proteomes" id="UP000664781"/>
    </source>
</evidence>
<dbReference type="AlphaFoldDB" id="A0A939JRB0"/>
<evidence type="ECO:0000256" key="2">
    <source>
        <dbReference type="ARBA" id="ARBA00022692"/>
    </source>
</evidence>
<feature type="domain" description="Major facilitator superfamily (MFS) profile" evidence="6">
    <location>
        <begin position="9"/>
        <end position="459"/>
    </location>
</feature>
<dbReference type="RefSeq" id="WP_086566665.1">
    <property type="nucleotide sequence ID" value="NZ_JAFMOF010000002.1"/>
</dbReference>
<feature type="transmembrane region" description="Helical" evidence="5">
    <location>
        <begin position="75"/>
        <end position="94"/>
    </location>
</feature>
<dbReference type="PROSITE" id="PS50850">
    <property type="entry name" value="MFS"/>
    <property type="match status" value="1"/>
</dbReference>
<evidence type="ECO:0000256" key="3">
    <source>
        <dbReference type="ARBA" id="ARBA00022989"/>
    </source>
</evidence>
<dbReference type="SUPFAM" id="SSF103473">
    <property type="entry name" value="MFS general substrate transporter"/>
    <property type="match status" value="1"/>
</dbReference>
<keyword evidence="4 5" id="KW-0472">Membrane</keyword>
<evidence type="ECO:0000256" key="5">
    <source>
        <dbReference type="SAM" id="Phobius"/>
    </source>
</evidence>